<dbReference type="PROSITE" id="PS51677">
    <property type="entry name" value="NODB"/>
    <property type="match status" value="1"/>
</dbReference>
<dbReference type="RefSeq" id="WP_419152897.1">
    <property type="nucleotide sequence ID" value="NZ_JAUSTR010000036.1"/>
</dbReference>
<dbReference type="PANTHER" id="PTHR10587:SF128">
    <property type="entry name" value="POLYSACCHARIDE DEACETYLASE PDAB-RELATED"/>
    <property type="match status" value="1"/>
</dbReference>
<dbReference type="SUPFAM" id="SSF88713">
    <property type="entry name" value="Glycoside hydrolase/deacetylase"/>
    <property type="match status" value="1"/>
</dbReference>
<evidence type="ECO:0000313" key="3">
    <source>
        <dbReference type="EMBL" id="MDQ0163999.1"/>
    </source>
</evidence>
<organism evidence="3 4">
    <name type="scientific">Aeribacillus alveayuensis</name>
    <dbReference type="NCBI Taxonomy" id="279215"/>
    <lineage>
        <taxon>Bacteria</taxon>
        <taxon>Bacillati</taxon>
        <taxon>Bacillota</taxon>
        <taxon>Bacilli</taxon>
        <taxon>Bacillales</taxon>
        <taxon>Bacillaceae</taxon>
        <taxon>Aeribacillus</taxon>
    </lineage>
</organism>
<protein>
    <submittedName>
        <fullName evidence="3">Polysaccharide deacetylase family sporulation protein PdaB</fullName>
    </submittedName>
</protein>
<dbReference type="Gene3D" id="3.20.20.370">
    <property type="entry name" value="Glycoside hydrolase/deacetylase"/>
    <property type="match status" value="1"/>
</dbReference>
<feature type="transmembrane region" description="Helical" evidence="1">
    <location>
        <begin position="12"/>
        <end position="31"/>
    </location>
</feature>
<feature type="domain" description="NodB homology" evidence="2">
    <location>
        <begin position="57"/>
        <end position="237"/>
    </location>
</feature>
<keyword evidence="1" id="KW-1133">Transmembrane helix</keyword>
<dbReference type="PANTHER" id="PTHR10587">
    <property type="entry name" value="GLYCOSYL TRANSFERASE-RELATED"/>
    <property type="match status" value="1"/>
</dbReference>
<dbReference type="InterPro" id="IPR014132">
    <property type="entry name" value="PdaB-like"/>
</dbReference>
<dbReference type="InterPro" id="IPR002509">
    <property type="entry name" value="NODB_dom"/>
</dbReference>
<name>A0ABT9VT03_9BACI</name>
<proteinExistence type="predicted"/>
<reference evidence="3 4" key="1">
    <citation type="submission" date="2023-07" db="EMBL/GenBank/DDBJ databases">
        <title>Genomic Encyclopedia of Type Strains, Phase IV (KMG-IV): sequencing the most valuable type-strain genomes for metagenomic binning, comparative biology and taxonomic classification.</title>
        <authorList>
            <person name="Goeker M."/>
        </authorList>
    </citation>
    <scope>NUCLEOTIDE SEQUENCE [LARGE SCALE GENOMIC DNA]</scope>
    <source>
        <strain evidence="3 4">DSM 19092</strain>
    </source>
</reference>
<evidence type="ECO:0000313" key="4">
    <source>
        <dbReference type="Proteomes" id="UP001225646"/>
    </source>
</evidence>
<dbReference type="NCBIfam" id="TIGR02764">
    <property type="entry name" value="spore_ybaN_pdaB"/>
    <property type="match status" value="1"/>
</dbReference>
<keyword evidence="4" id="KW-1185">Reference proteome</keyword>
<dbReference type="InterPro" id="IPR011330">
    <property type="entry name" value="Glyco_hydro/deAcase_b/a-brl"/>
</dbReference>
<dbReference type="Proteomes" id="UP001225646">
    <property type="component" value="Unassembled WGS sequence"/>
</dbReference>
<keyword evidence="1" id="KW-0812">Transmembrane</keyword>
<comment type="caution">
    <text evidence="3">The sequence shown here is derived from an EMBL/GenBank/DDBJ whole genome shotgun (WGS) entry which is preliminary data.</text>
</comment>
<dbReference type="EMBL" id="JAUSTR010000036">
    <property type="protein sequence ID" value="MDQ0163999.1"/>
    <property type="molecule type" value="Genomic_DNA"/>
</dbReference>
<evidence type="ECO:0000256" key="1">
    <source>
        <dbReference type="SAM" id="Phobius"/>
    </source>
</evidence>
<evidence type="ECO:0000259" key="2">
    <source>
        <dbReference type="PROSITE" id="PS51677"/>
    </source>
</evidence>
<accession>A0ABT9VT03</accession>
<sequence length="254" mass="28569">MNSFYIIRLKRLKQILFLIILAFITAGLMYVENMWKIPVFSTEDGPKAIYKGDPKSGKIALTFDISWGDEKVIPILETLKKFNIENATFFLSASWAERHPDIVKRILDDGHQIGSMGYAYVNYTQLKPEEIRRDISLAQEVFNKLGVKDITLLRPPTGNFNEEVLKIAEKYDLSVIHYSIDSNDWQNPGIDEIVANVTKSLKPGDIVLLHASDSAKQTSAALPLILSKMKQAGIKNASIEELISNGDVKTKEVN</sequence>
<gene>
    <name evidence="3" type="ORF">J2S06_003143</name>
</gene>
<dbReference type="InterPro" id="IPR050248">
    <property type="entry name" value="Polysacc_deacetylase_ArnD"/>
</dbReference>
<keyword evidence="1" id="KW-0472">Membrane</keyword>
<dbReference type="Pfam" id="PF01522">
    <property type="entry name" value="Polysacc_deac_1"/>
    <property type="match status" value="1"/>
</dbReference>